<dbReference type="GO" id="GO:0019915">
    <property type="term" value="P:lipid storage"/>
    <property type="evidence" value="ECO:0007669"/>
    <property type="project" value="TreeGrafter"/>
</dbReference>
<proteinExistence type="inferred from homology"/>
<protein>
    <submittedName>
        <fullName evidence="11">Oleosin kDa-like</fullName>
    </submittedName>
</protein>
<comment type="subcellular location">
    <subcellularLocation>
        <location evidence="3">Lipid droplet</location>
    </subcellularLocation>
    <subcellularLocation>
        <location evidence="2">Membrane</location>
        <topology evidence="2">Multi-pass membrane protein</topology>
    </subcellularLocation>
</comment>
<evidence type="ECO:0000256" key="7">
    <source>
        <dbReference type="ARBA" id="ARBA00022989"/>
    </source>
</evidence>
<reference evidence="11 12" key="1">
    <citation type="submission" date="2019-12" db="EMBL/GenBank/DDBJ databases">
        <authorList>
            <person name="Alioto T."/>
            <person name="Alioto T."/>
            <person name="Gomez Garrido J."/>
        </authorList>
    </citation>
    <scope>NUCLEOTIDE SEQUENCE [LARGE SCALE GENOMIC DNA]</scope>
</reference>
<evidence type="ECO:0000256" key="5">
    <source>
        <dbReference type="ARBA" id="ARBA00022677"/>
    </source>
</evidence>
<feature type="compositionally biased region" description="Basic and acidic residues" evidence="9">
    <location>
        <begin position="155"/>
        <end position="165"/>
    </location>
</feature>
<evidence type="ECO:0000313" key="12">
    <source>
        <dbReference type="Proteomes" id="UP000594638"/>
    </source>
</evidence>
<dbReference type="PANTHER" id="PTHR33203:SF44">
    <property type="entry name" value="OLEOSIN 20.3 KDA"/>
    <property type="match status" value="1"/>
</dbReference>
<evidence type="ECO:0000256" key="9">
    <source>
        <dbReference type="SAM" id="MobiDB-lite"/>
    </source>
</evidence>
<dbReference type="EMBL" id="CACTIH010005724">
    <property type="protein sequence ID" value="CAA3001000.1"/>
    <property type="molecule type" value="Genomic_DNA"/>
</dbReference>
<dbReference type="PANTHER" id="PTHR33203">
    <property type="entry name" value="OLEOSIN"/>
    <property type="match status" value="1"/>
</dbReference>
<feature type="region of interest" description="Disordered" evidence="9">
    <location>
        <begin position="143"/>
        <end position="165"/>
    </location>
</feature>
<dbReference type="InterPro" id="IPR000136">
    <property type="entry name" value="Oleosin"/>
</dbReference>
<dbReference type="AlphaFoldDB" id="A0A8S0TAD0"/>
<dbReference type="Pfam" id="PF01277">
    <property type="entry name" value="Oleosin"/>
    <property type="match status" value="1"/>
</dbReference>
<keyword evidence="7 10" id="KW-1133">Transmembrane helix</keyword>
<keyword evidence="12" id="KW-1185">Reference proteome</keyword>
<accession>A0A8S0TAD0</accession>
<evidence type="ECO:0000256" key="10">
    <source>
        <dbReference type="SAM" id="Phobius"/>
    </source>
</evidence>
<dbReference type="OrthoDB" id="1929188at2759"/>
<comment type="function">
    <text evidence="1">May have a structural role to stabilize the lipid body during desiccation of the seed by preventing coalescence of the oil. Probably interacts with both lipid and phospholipid moieties of lipid bodies. May also provide recognition signals for specific lipase anchorage in lipolysis during seedling growth.</text>
</comment>
<organism evidence="11 12">
    <name type="scientific">Olea europaea subsp. europaea</name>
    <dbReference type="NCBI Taxonomy" id="158383"/>
    <lineage>
        <taxon>Eukaryota</taxon>
        <taxon>Viridiplantae</taxon>
        <taxon>Streptophyta</taxon>
        <taxon>Embryophyta</taxon>
        <taxon>Tracheophyta</taxon>
        <taxon>Spermatophyta</taxon>
        <taxon>Magnoliopsida</taxon>
        <taxon>eudicotyledons</taxon>
        <taxon>Gunneridae</taxon>
        <taxon>Pentapetalae</taxon>
        <taxon>asterids</taxon>
        <taxon>lamiids</taxon>
        <taxon>Lamiales</taxon>
        <taxon>Oleaceae</taxon>
        <taxon>Oleeae</taxon>
        <taxon>Olea</taxon>
    </lineage>
</organism>
<dbReference type="GO" id="GO:0050826">
    <property type="term" value="P:response to freezing"/>
    <property type="evidence" value="ECO:0007669"/>
    <property type="project" value="TreeGrafter"/>
</dbReference>
<comment type="similarity">
    <text evidence="4">Belongs to the oleosin family.</text>
</comment>
<evidence type="ECO:0000256" key="3">
    <source>
        <dbReference type="ARBA" id="ARBA00004502"/>
    </source>
</evidence>
<evidence type="ECO:0000313" key="11">
    <source>
        <dbReference type="EMBL" id="CAA3001000.1"/>
    </source>
</evidence>
<gene>
    <name evidence="11" type="ORF">OLEA9_A067243</name>
</gene>
<keyword evidence="8 10" id="KW-0472">Membrane</keyword>
<sequence length="165" mass="16994">MAERDRPQPHQVQVHTQSRYDQGGGMKSVLPKKGPSTSQVLAVVTLLPVGGTLLALAGLTLVGSLIGLAVTTPLFIIFSPVLVPAAILVGLAVTAFLTSGAFGLTGLSSLSWVVNFLRQVSGSMLDLAKSGMGDAAIQVGQKTKETGQTIQQKAPEGKESTGGRT</sequence>
<dbReference type="Proteomes" id="UP000594638">
    <property type="component" value="Unassembled WGS sequence"/>
</dbReference>
<feature type="transmembrane region" description="Helical" evidence="10">
    <location>
        <begin position="99"/>
        <end position="117"/>
    </location>
</feature>
<dbReference type="GO" id="GO:0010344">
    <property type="term" value="P:seed oilbody biogenesis"/>
    <property type="evidence" value="ECO:0007669"/>
    <property type="project" value="TreeGrafter"/>
</dbReference>
<feature type="transmembrane region" description="Helical" evidence="10">
    <location>
        <begin position="74"/>
        <end position="93"/>
    </location>
</feature>
<feature type="compositionally biased region" description="Polar residues" evidence="9">
    <location>
        <begin position="10"/>
        <end position="20"/>
    </location>
</feature>
<feature type="region of interest" description="Disordered" evidence="9">
    <location>
        <begin position="1"/>
        <end position="33"/>
    </location>
</feature>
<evidence type="ECO:0000256" key="4">
    <source>
        <dbReference type="ARBA" id="ARBA00010858"/>
    </source>
</evidence>
<name>A0A8S0TAD0_OLEEU</name>
<evidence type="ECO:0000256" key="6">
    <source>
        <dbReference type="ARBA" id="ARBA00022692"/>
    </source>
</evidence>
<comment type="caution">
    <text evidence="11">The sequence shown here is derived from an EMBL/GenBank/DDBJ whole genome shotgun (WGS) entry which is preliminary data.</text>
</comment>
<evidence type="ECO:0000256" key="2">
    <source>
        <dbReference type="ARBA" id="ARBA00004141"/>
    </source>
</evidence>
<dbReference type="GO" id="GO:0016020">
    <property type="term" value="C:membrane"/>
    <property type="evidence" value="ECO:0007669"/>
    <property type="project" value="UniProtKB-SubCell"/>
</dbReference>
<evidence type="ECO:0000256" key="8">
    <source>
        <dbReference type="ARBA" id="ARBA00023136"/>
    </source>
</evidence>
<feature type="transmembrane region" description="Helical" evidence="10">
    <location>
        <begin position="40"/>
        <end position="62"/>
    </location>
</feature>
<keyword evidence="5" id="KW-0551">Lipid droplet</keyword>
<dbReference type="Gramene" id="OE9A067243T1">
    <property type="protein sequence ID" value="OE9A067243C1"/>
    <property type="gene ID" value="OE9A067243"/>
</dbReference>
<keyword evidence="6 10" id="KW-0812">Transmembrane</keyword>
<dbReference type="GO" id="GO:0012511">
    <property type="term" value="C:monolayer-surrounded lipid storage body"/>
    <property type="evidence" value="ECO:0007669"/>
    <property type="project" value="InterPro"/>
</dbReference>
<evidence type="ECO:0000256" key="1">
    <source>
        <dbReference type="ARBA" id="ARBA00002582"/>
    </source>
</evidence>